<sequence length="141" mass="16502">MTEIIGVTFPIPKSYMGRFFKGKTVFIKPATCFKEIQPGMKLVFYQSREDTGFVGEGVIAEIAFDENPLNFFTRFGNKIFLSSDEVNQYLEYQDHWKSTRRRKGNVKKKPWMALVLKDIKQYSNIEKPERFVPVGGQYIRK</sequence>
<dbReference type="EMBL" id="CP077107">
    <property type="protein sequence ID" value="QXO96033.1"/>
    <property type="molecule type" value="Genomic_DNA"/>
</dbReference>
<accession>A0A8F5VRC9</accession>
<dbReference type="Proteomes" id="UP000694228">
    <property type="component" value="Chromosome"/>
</dbReference>
<dbReference type="AlphaFoldDB" id="A0A8F5VRC9"/>
<dbReference type="Pfam" id="PF04033">
    <property type="entry name" value="DUF365"/>
    <property type="match status" value="1"/>
</dbReference>
<dbReference type="InterPro" id="IPR007176">
    <property type="entry name" value="DUF365"/>
</dbReference>
<dbReference type="OrthoDB" id="68955at2157"/>
<evidence type="ECO:0000313" key="1">
    <source>
        <dbReference type="EMBL" id="QXO96033.1"/>
    </source>
</evidence>
<evidence type="ECO:0000313" key="2">
    <source>
        <dbReference type="Proteomes" id="UP000694228"/>
    </source>
</evidence>
<reference evidence="1 2" key="1">
    <citation type="submission" date="2021-06" db="EMBL/GenBank/DDBJ databases">
        <title>Complete genome sequence of the secondary alcohol utilizing methanogen Methanospirillum hungatei strain GP1.</title>
        <authorList>
            <person name="Day L.A."/>
            <person name="Costa K.C."/>
        </authorList>
    </citation>
    <scope>NUCLEOTIDE SEQUENCE [LARGE SCALE GENOMIC DNA]</scope>
    <source>
        <strain evidence="1 2">GP1</strain>
    </source>
</reference>
<protein>
    <submittedName>
        <fullName evidence="1">DUF365 domain-containing protein</fullName>
    </submittedName>
</protein>
<organism evidence="1 2">
    <name type="scientific">Methanospirillum hungatei</name>
    <dbReference type="NCBI Taxonomy" id="2203"/>
    <lineage>
        <taxon>Archaea</taxon>
        <taxon>Methanobacteriati</taxon>
        <taxon>Methanobacteriota</taxon>
        <taxon>Stenosarchaea group</taxon>
        <taxon>Methanomicrobia</taxon>
        <taxon>Methanomicrobiales</taxon>
        <taxon>Methanospirillaceae</taxon>
        <taxon>Methanospirillum</taxon>
    </lineage>
</organism>
<proteinExistence type="predicted"/>
<gene>
    <name evidence="1" type="ORF">KSK55_06600</name>
</gene>
<name>A0A8F5VRC9_METHU</name>